<dbReference type="SUPFAM" id="SSF52402">
    <property type="entry name" value="Adenine nucleotide alpha hydrolases-like"/>
    <property type="match status" value="2"/>
</dbReference>
<comment type="similarity">
    <text evidence="1">Belongs to the universal stress protein A family.</text>
</comment>
<dbReference type="InterPro" id="IPR001309">
    <property type="entry name" value="Pept_C14_p20"/>
</dbReference>
<dbReference type="InterPro" id="IPR006016">
    <property type="entry name" value="UspA"/>
</dbReference>
<feature type="domain" description="Caspase family p20" evidence="2">
    <location>
        <begin position="234"/>
        <end position="288"/>
    </location>
</feature>
<accession>A0A316F3Z1</accession>
<dbReference type="RefSeq" id="WP_109600564.1">
    <property type="nucleotide sequence ID" value="NZ_BONA01000075.1"/>
</dbReference>
<dbReference type="Gene3D" id="3.40.50.620">
    <property type="entry name" value="HUPs"/>
    <property type="match status" value="2"/>
</dbReference>
<gene>
    <name evidence="3" type="ORF">BC793_1224</name>
</gene>
<name>A0A316F3Z1_9ACTN</name>
<dbReference type="PANTHER" id="PTHR46268">
    <property type="entry name" value="STRESS RESPONSE PROTEIN NHAX"/>
    <property type="match status" value="1"/>
</dbReference>
<dbReference type="AlphaFoldDB" id="A0A316F3Z1"/>
<dbReference type="PANTHER" id="PTHR46268:SF6">
    <property type="entry name" value="UNIVERSAL STRESS PROTEIN UP12"/>
    <property type="match status" value="1"/>
</dbReference>
<evidence type="ECO:0000259" key="2">
    <source>
        <dbReference type="PROSITE" id="PS50208"/>
    </source>
</evidence>
<evidence type="ECO:0000313" key="3">
    <source>
        <dbReference type="EMBL" id="PWK39432.1"/>
    </source>
</evidence>
<dbReference type="Pfam" id="PF00582">
    <property type="entry name" value="Usp"/>
    <property type="match status" value="2"/>
</dbReference>
<dbReference type="EMBL" id="QGGR01000022">
    <property type="protein sequence ID" value="PWK39432.1"/>
    <property type="molecule type" value="Genomic_DNA"/>
</dbReference>
<dbReference type="OrthoDB" id="3402850at2"/>
<keyword evidence="4" id="KW-1185">Reference proteome</keyword>
<dbReference type="PROSITE" id="PS50208">
    <property type="entry name" value="CASPASE_P20"/>
    <property type="match status" value="1"/>
</dbReference>
<dbReference type="Proteomes" id="UP000245697">
    <property type="component" value="Unassembled WGS sequence"/>
</dbReference>
<evidence type="ECO:0000256" key="1">
    <source>
        <dbReference type="ARBA" id="ARBA00008791"/>
    </source>
</evidence>
<dbReference type="PRINTS" id="PR01438">
    <property type="entry name" value="UNVRSLSTRESS"/>
</dbReference>
<protein>
    <submittedName>
        <fullName evidence="3">Nucleotide-binding universal stress UspA family protein</fullName>
    </submittedName>
</protein>
<dbReference type="GO" id="GO:0006508">
    <property type="term" value="P:proteolysis"/>
    <property type="evidence" value="ECO:0007669"/>
    <property type="project" value="InterPro"/>
</dbReference>
<dbReference type="InterPro" id="IPR014729">
    <property type="entry name" value="Rossmann-like_a/b/a_fold"/>
</dbReference>
<dbReference type="GO" id="GO:0004197">
    <property type="term" value="F:cysteine-type endopeptidase activity"/>
    <property type="evidence" value="ECO:0007669"/>
    <property type="project" value="InterPro"/>
</dbReference>
<sequence length="292" mass="30625">MRTPTIVVATDGAATSATVRWAAREAARRRVSLRVVHVLDWDWNTSRYDFGADNFEMARELAETVTATAAAEARTVAPSVNVMEVTLIGSPAAQLLDAADGADLLVIGSRGHGGFADLLLGGVSQRVATHASCPVVVVRGRTEATEGPIAVGVDDSAAAEHVLSTAFAAAADRGSGLVAIRTYLPAVPLYYSYAVPAATIATPEQDTAERARLQEQLAPWRGKYPNVAVETLVSHDSAAAVLVGVSHGTQLVVVGSRGHGVIVGTLLGSTGLQLLHHADCPVYVDRPRQEHR</sequence>
<proteinExistence type="inferred from homology"/>
<organism evidence="3 4">
    <name type="scientific">Actinoplanes xinjiangensis</name>
    <dbReference type="NCBI Taxonomy" id="512350"/>
    <lineage>
        <taxon>Bacteria</taxon>
        <taxon>Bacillati</taxon>
        <taxon>Actinomycetota</taxon>
        <taxon>Actinomycetes</taxon>
        <taxon>Micromonosporales</taxon>
        <taxon>Micromonosporaceae</taxon>
        <taxon>Actinoplanes</taxon>
    </lineage>
</organism>
<reference evidence="3 4" key="1">
    <citation type="submission" date="2018-05" db="EMBL/GenBank/DDBJ databases">
        <title>Genomic Encyclopedia of Archaeal and Bacterial Type Strains, Phase II (KMG-II): from individual species to whole genera.</title>
        <authorList>
            <person name="Goeker M."/>
        </authorList>
    </citation>
    <scope>NUCLEOTIDE SEQUENCE [LARGE SCALE GENOMIC DNA]</scope>
    <source>
        <strain evidence="3 4">DSM 45184</strain>
    </source>
</reference>
<evidence type="ECO:0000313" key="4">
    <source>
        <dbReference type="Proteomes" id="UP000245697"/>
    </source>
</evidence>
<dbReference type="InterPro" id="IPR006015">
    <property type="entry name" value="Universal_stress_UspA"/>
</dbReference>
<comment type="caution">
    <text evidence="3">The sequence shown here is derived from an EMBL/GenBank/DDBJ whole genome shotgun (WGS) entry which is preliminary data.</text>
</comment>